<dbReference type="AlphaFoldDB" id="A0A6A5YFN6"/>
<evidence type="ECO:0000313" key="2">
    <source>
        <dbReference type="Proteomes" id="UP000799770"/>
    </source>
</evidence>
<keyword evidence="2" id="KW-1185">Reference proteome</keyword>
<evidence type="ECO:0000313" key="1">
    <source>
        <dbReference type="EMBL" id="KAF2105743.1"/>
    </source>
</evidence>
<gene>
    <name evidence="1" type="ORF">BDV96DRAFT_655316</name>
</gene>
<sequence length="252" mass="29492">MALEISEWFAKSTMYCARTTAKEVLWMFEDNQWLPETRPLDLIRRLRLYVRLEDFGERAAQFDDFRDPEFVFPGDYKWNDVPIYNSIIEDLERWKNALKLKELVRLEIGVVQHWTAEWAQHLDVYRVVLNALEAILPFYTAAKDVGVKPDVRSVFCYTGQEEDLVGRLDELEKEWRKRTSSGNSPRFLHPEDEIPEAHRALLAGADSTLKKDFQCWAHSLFPQGVHFEACECAPCLAKDGVRMEGPVRYLYL</sequence>
<dbReference type="EMBL" id="ML977372">
    <property type="protein sequence ID" value="KAF2105743.1"/>
    <property type="molecule type" value="Genomic_DNA"/>
</dbReference>
<name>A0A6A5YFN6_9PLEO</name>
<accession>A0A6A5YFN6</accession>
<proteinExistence type="predicted"/>
<protein>
    <submittedName>
        <fullName evidence="1">Uncharacterized protein</fullName>
    </submittedName>
</protein>
<reference evidence="1" key="1">
    <citation type="journal article" date="2020" name="Stud. Mycol.">
        <title>101 Dothideomycetes genomes: a test case for predicting lifestyles and emergence of pathogens.</title>
        <authorList>
            <person name="Haridas S."/>
            <person name="Albert R."/>
            <person name="Binder M."/>
            <person name="Bloem J."/>
            <person name="Labutti K."/>
            <person name="Salamov A."/>
            <person name="Andreopoulos B."/>
            <person name="Baker S."/>
            <person name="Barry K."/>
            <person name="Bills G."/>
            <person name="Bluhm B."/>
            <person name="Cannon C."/>
            <person name="Castanera R."/>
            <person name="Culley D."/>
            <person name="Daum C."/>
            <person name="Ezra D."/>
            <person name="Gonzalez J."/>
            <person name="Henrissat B."/>
            <person name="Kuo A."/>
            <person name="Liang C."/>
            <person name="Lipzen A."/>
            <person name="Lutzoni F."/>
            <person name="Magnuson J."/>
            <person name="Mondo S."/>
            <person name="Nolan M."/>
            <person name="Ohm R."/>
            <person name="Pangilinan J."/>
            <person name="Park H.-J."/>
            <person name="Ramirez L."/>
            <person name="Alfaro M."/>
            <person name="Sun H."/>
            <person name="Tritt A."/>
            <person name="Yoshinaga Y."/>
            <person name="Zwiers L.-H."/>
            <person name="Turgeon B."/>
            <person name="Goodwin S."/>
            <person name="Spatafora J."/>
            <person name="Crous P."/>
            <person name="Grigoriev I."/>
        </authorList>
    </citation>
    <scope>NUCLEOTIDE SEQUENCE</scope>
    <source>
        <strain evidence="1">CBS 627.86</strain>
    </source>
</reference>
<dbReference type="Proteomes" id="UP000799770">
    <property type="component" value="Unassembled WGS sequence"/>
</dbReference>
<organism evidence="1 2">
    <name type="scientific">Lophiotrema nucula</name>
    <dbReference type="NCBI Taxonomy" id="690887"/>
    <lineage>
        <taxon>Eukaryota</taxon>
        <taxon>Fungi</taxon>
        <taxon>Dikarya</taxon>
        <taxon>Ascomycota</taxon>
        <taxon>Pezizomycotina</taxon>
        <taxon>Dothideomycetes</taxon>
        <taxon>Pleosporomycetidae</taxon>
        <taxon>Pleosporales</taxon>
        <taxon>Lophiotremataceae</taxon>
        <taxon>Lophiotrema</taxon>
    </lineage>
</organism>